<evidence type="ECO:0008006" key="8">
    <source>
        <dbReference type="Google" id="ProtNLM"/>
    </source>
</evidence>
<keyword evidence="1" id="KW-0732">Signal</keyword>
<organism evidence="7">
    <name type="scientific">mine drainage metagenome</name>
    <dbReference type="NCBI Taxonomy" id="410659"/>
    <lineage>
        <taxon>unclassified sequences</taxon>
        <taxon>metagenomes</taxon>
        <taxon>ecological metagenomes</taxon>
    </lineage>
</organism>
<dbReference type="GO" id="GO:0000272">
    <property type="term" value="P:polysaccharide catabolic process"/>
    <property type="evidence" value="ECO:0007669"/>
    <property type="project" value="UniProtKB-KW"/>
</dbReference>
<evidence type="ECO:0000256" key="6">
    <source>
        <dbReference type="ARBA" id="ARBA00037986"/>
    </source>
</evidence>
<dbReference type="InterPro" id="IPR036278">
    <property type="entry name" value="Sialidase_sf"/>
</dbReference>
<keyword evidence="3" id="KW-0119">Carbohydrate metabolism</keyword>
<protein>
    <recommendedName>
        <fullName evidence="8">Glycosyl hydrolase, BNR repeat-containing protein</fullName>
    </recommendedName>
</protein>
<dbReference type="EMBL" id="AUZY01002300">
    <property type="protein sequence ID" value="EQD72509.1"/>
    <property type="molecule type" value="Genomic_DNA"/>
</dbReference>
<proteinExistence type="inferred from homology"/>
<dbReference type="PANTHER" id="PTHR43739:SF2">
    <property type="entry name" value="OLIGOXYLOGLUCAN-REDUCING END-SPECIFIC XYLOGLUCANASE-RELATED"/>
    <property type="match status" value="1"/>
</dbReference>
<name>T1CUE2_9ZZZZ</name>
<evidence type="ECO:0000256" key="4">
    <source>
        <dbReference type="ARBA" id="ARBA00023295"/>
    </source>
</evidence>
<comment type="caution">
    <text evidence="7">The sequence shown here is derived from an EMBL/GenBank/DDBJ whole genome shotgun (WGS) entry which is preliminary data.</text>
</comment>
<dbReference type="InterPro" id="IPR052025">
    <property type="entry name" value="Xyloglucanase_GH74"/>
</dbReference>
<dbReference type="Gene3D" id="2.130.10.10">
    <property type="entry name" value="YVTN repeat-like/Quinoprotein amine dehydrogenase"/>
    <property type="match status" value="2"/>
</dbReference>
<evidence type="ECO:0000256" key="2">
    <source>
        <dbReference type="ARBA" id="ARBA00022801"/>
    </source>
</evidence>
<comment type="similarity">
    <text evidence="6">Belongs to the glycosyl hydrolase 74 family.</text>
</comment>
<dbReference type="PANTHER" id="PTHR43739">
    <property type="entry name" value="XYLOGLUCANASE (EUROFUNG)"/>
    <property type="match status" value="1"/>
</dbReference>
<sequence>TGLTDPIVDCLWIDPQTPSIILAGTWLEGIYRSTDSGGQWSLVASAPQVTAIIDVGGVIYAPSASGVDSSADSGATWTMYLSTSSQARALVSTGNMLVLGLSNGAIMEQAGSGQPWKTIFTDPSHDVWSLSINQSNPANIYVVEWPGYGAENLYSTQNNGGSWTLFASPAGAQFVALSVGPLPVLYVGVDGGLYSSKDSGVTFTALPLQDCDVRLIEPRANGSVVVGCDQGAYL</sequence>
<reference evidence="7" key="2">
    <citation type="journal article" date="2014" name="ISME J.">
        <title>Microbial stratification in low pH oxic and suboxic macroscopic growths along an acid mine drainage.</title>
        <authorList>
            <person name="Mendez-Garcia C."/>
            <person name="Mesa V."/>
            <person name="Sprenger R.R."/>
            <person name="Richter M."/>
            <person name="Diez M.S."/>
            <person name="Solano J."/>
            <person name="Bargiela R."/>
            <person name="Golyshina O.V."/>
            <person name="Manteca A."/>
            <person name="Ramos J.L."/>
            <person name="Gallego J.R."/>
            <person name="Llorente I."/>
            <person name="Martins Dos Santos V.A."/>
            <person name="Jensen O.N."/>
            <person name="Pelaez A.I."/>
            <person name="Sanchez J."/>
            <person name="Ferrer M."/>
        </authorList>
    </citation>
    <scope>NUCLEOTIDE SEQUENCE</scope>
</reference>
<evidence type="ECO:0000256" key="5">
    <source>
        <dbReference type="ARBA" id="ARBA00023326"/>
    </source>
</evidence>
<keyword evidence="5" id="KW-0624">Polysaccharide degradation</keyword>
<dbReference type="AlphaFoldDB" id="T1CUE2"/>
<dbReference type="SUPFAM" id="SSF50939">
    <property type="entry name" value="Sialidases"/>
    <property type="match status" value="1"/>
</dbReference>
<dbReference type="GO" id="GO:0010411">
    <property type="term" value="P:xyloglucan metabolic process"/>
    <property type="evidence" value="ECO:0007669"/>
    <property type="project" value="TreeGrafter"/>
</dbReference>
<dbReference type="GO" id="GO:0016798">
    <property type="term" value="F:hydrolase activity, acting on glycosyl bonds"/>
    <property type="evidence" value="ECO:0007669"/>
    <property type="project" value="UniProtKB-KW"/>
</dbReference>
<keyword evidence="2" id="KW-0378">Hydrolase</keyword>
<dbReference type="InterPro" id="IPR015943">
    <property type="entry name" value="WD40/YVTN_repeat-like_dom_sf"/>
</dbReference>
<feature type="non-terminal residue" evidence="7">
    <location>
        <position position="234"/>
    </location>
</feature>
<evidence type="ECO:0000256" key="1">
    <source>
        <dbReference type="ARBA" id="ARBA00022729"/>
    </source>
</evidence>
<reference evidence="7" key="1">
    <citation type="submission" date="2013-08" db="EMBL/GenBank/DDBJ databases">
        <authorList>
            <person name="Mendez C."/>
            <person name="Richter M."/>
            <person name="Ferrer M."/>
            <person name="Sanchez J."/>
        </authorList>
    </citation>
    <scope>NUCLEOTIDE SEQUENCE</scope>
</reference>
<evidence type="ECO:0000313" key="7">
    <source>
        <dbReference type="EMBL" id="EQD72509.1"/>
    </source>
</evidence>
<gene>
    <name evidence="7" type="ORF">B1B_03716</name>
</gene>
<feature type="non-terminal residue" evidence="7">
    <location>
        <position position="1"/>
    </location>
</feature>
<evidence type="ECO:0000256" key="3">
    <source>
        <dbReference type="ARBA" id="ARBA00023277"/>
    </source>
</evidence>
<accession>T1CUE2</accession>
<keyword evidence="4" id="KW-0326">Glycosidase</keyword>